<dbReference type="Pfam" id="PF25601">
    <property type="entry name" value="AAA_lid_14"/>
    <property type="match status" value="1"/>
</dbReference>
<evidence type="ECO:0000256" key="2">
    <source>
        <dbReference type="ARBA" id="ARBA00022840"/>
    </source>
</evidence>
<dbReference type="Pfam" id="PF00158">
    <property type="entry name" value="Sigma54_activat"/>
    <property type="match status" value="1"/>
</dbReference>
<protein>
    <submittedName>
        <fullName evidence="8">PAS domain S-box-containing protein</fullName>
    </submittedName>
</protein>
<dbReference type="Pfam" id="PF00989">
    <property type="entry name" value="PAS"/>
    <property type="match status" value="1"/>
</dbReference>
<reference evidence="9" key="1">
    <citation type="submission" date="2016-11" db="EMBL/GenBank/DDBJ databases">
        <authorList>
            <person name="Varghese N."/>
            <person name="Submissions S."/>
        </authorList>
    </citation>
    <scope>NUCLEOTIDE SEQUENCE [LARGE SCALE GENOMIC DNA]</scope>
    <source>
        <strain evidence="9">DSM 18802</strain>
    </source>
</reference>
<feature type="domain" description="PAS" evidence="7">
    <location>
        <begin position="13"/>
        <end position="64"/>
    </location>
</feature>
<keyword evidence="5" id="KW-0804">Transcription</keyword>
<dbReference type="PRINTS" id="PR01590">
    <property type="entry name" value="HTHFIS"/>
</dbReference>
<dbReference type="InterPro" id="IPR025662">
    <property type="entry name" value="Sigma_54_int_dom_ATP-bd_1"/>
</dbReference>
<dbReference type="GO" id="GO:0043565">
    <property type="term" value="F:sequence-specific DNA binding"/>
    <property type="evidence" value="ECO:0007669"/>
    <property type="project" value="InterPro"/>
</dbReference>
<dbReference type="CDD" id="cd00009">
    <property type="entry name" value="AAA"/>
    <property type="match status" value="1"/>
</dbReference>
<keyword evidence="3" id="KW-0805">Transcription regulation</keyword>
<dbReference type="InterPro" id="IPR025943">
    <property type="entry name" value="Sigma_54_int_dom_ATP-bd_2"/>
</dbReference>
<dbReference type="Gene3D" id="3.40.50.300">
    <property type="entry name" value="P-loop containing nucleotide triphosphate hydrolases"/>
    <property type="match status" value="1"/>
</dbReference>
<proteinExistence type="predicted"/>
<dbReference type="Gene3D" id="1.10.10.60">
    <property type="entry name" value="Homeodomain-like"/>
    <property type="match status" value="1"/>
</dbReference>
<evidence type="ECO:0000313" key="8">
    <source>
        <dbReference type="EMBL" id="SHM27935.1"/>
    </source>
</evidence>
<dbReference type="SUPFAM" id="SSF52540">
    <property type="entry name" value="P-loop containing nucleoside triphosphate hydrolases"/>
    <property type="match status" value="1"/>
</dbReference>
<dbReference type="PROSITE" id="PS50112">
    <property type="entry name" value="PAS"/>
    <property type="match status" value="1"/>
</dbReference>
<dbReference type="Gene3D" id="3.30.450.20">
    <property type="entry name" value="PAS domain"/>
    <property type="match status" value="1"/>
</dbReference>
<dbReference type="NCBIfam" id="TIGR00229">
    <property type="entry name" value="sensory_box"/>
    <property type="match status" value="1"/>
</dbReference>
<dbReference type="RefSeq" id="WP_073254593.1">
    <property type="nucleotide sequence ID" value="NZ_FRCR01000003.1"/>
</dbReference>
<dbReference type="InterPro" id="IPR025944">
    <property type="entry name" value="Sigma_54_int_dom_CS"/>
</dbReference>
<keyword evidence="4" id="KW-0238">DNA-binding</keyword>
<evidence type="ECO:0000256" key="5">
    <source>
        <dbReference type="ARBA" id="ARBA00023163"/>
    </source>
</evidence>
<dbReference type="PANTHER" id="PTHR32071">
    <property type="entry name" value="TRANSCRIPTIONAL REGULATORY PROTEIN"/>
    <property type="match status" value="1"/>
</dbReference>
<dbReference type="PROSITE" id="PS00676">
    <property type="entry name" value="SIGMA54_INTERACT_2"/>
    <property type="match status" value="1"/>
</dbReference>
<dbReference type="STRING" id="447595.SAMN05660826_00652"/>
<dbReference type="PANTHER" id="PTHR32071:SF121">
    <property type="entry name" value="SIGMA L-DEPENDENT TRANSCRIPTIONAL REGULATOR YQIR-RELATED"/>
    <property type="match status" value="1"/>
</dbReference>
<dbReference type="InterPro" id="IPR013767">
    <property type="entry name" value="PAS_fold"/>
</dbReference>
<evidence type="ECO:0000313" key="9">
    <source>
        <dbReference type="Proteomes" id="UP000184375"/>
    </source>
</evidence>
<dbReference type="SMART" id="SM00382">
    <property type="entry name" value="AAA"/>
    <property type="match status" value="1"/>
</dbReference>
<keyword evidence="2" id="KW-0067">ATP-binding</keyword>
<evidence type="ECO:0000256" key="3">
    <source>
        <dbReference type="ARBA" id="ARBA00023015"/>
    </source>
</evidence>
<dbReference type="AlphaFoldDB" id="A0A1M7HHF5"/>
<dbReference type="InterPro" id="IPR002197">
    <property type="entry name" value="HTH_Fis"/>
</dbReference>
<dbReference type="PROSITE" id="PS00688">
    <property type="entry name" value="SIGMA54_INTERACT_3"/>
    <property type="match status" value="1"/>
</dbReference>
<dbReference type="PROSITE" id="PS50045">
    <property type="entry name" value="SIGMA54_INTERACT_4"/>
    <property type="match status" value="1"/>
</dbReference>
<dbReference type="SMART" id="SM00091">
    <property type="entry name" value="PAS"/>
    <property type="match status" value="1"/>
</dbReference>
<dbReference type="Proteomes" id="UP000184375">
    <property type="component" value="Unassembled WGS sequence"/>
</dbReference>
<dbReference type="GO" id="GO:0005524">
    <property type="term" value="F:ATP binding"/>
    <property type="evidence" value="ECO:0007669"/>
    <property type="project" value="UniProtKB-KW"/>
</dbReference>
<dbReference type="EMBL" id="FRCR01000003">
    <property type="protein sequence ID" value="SHM27935.1"/>
    <property type="molecule type" value="Genomic_DNA"/>
</dbReference>
<dbReference type="SUPFAM" id="SSF55785">
    <property type="entry name" value="PYP-like sensor domain (PAS domain)"/>
    <property type="match status" value="1"/>
</dbReference>
<dbReference type="InterPro" id="IPR009057">
    <property type="entry name" value="Homeodomain-like_sf"/>
</dbReference>
<evidence type="ECO:0000256" key="4">
    <source>
        <dbReference type="ARBA" id="ARBA00023125"/>
    </source>
</evidence>
<dbReference type="GO" id="GO:0006355">
    <property type="term" value="P:regulation of DNA-templated transcription"/>
    <property type="evidence" value="ECO:0007669"/>
    <property type="project" value="InterPro"/>
</dbReference>
<dbReference type="InterPro" id="IPR027417">
    <property type="entry name" value="P-loop_NTPase"/>
</dbReference>
<organism evidence="8 9">
    <name type="scientific">Caldanaerovirga acetigignens</name>
    <dbReference type="NCBI Taxonomy" id="447595"/>
    <lineage>
        <taxon>Bacteria</taxon>
        <taxon>Bacillati</taxon>
        <taxon>Bacillota</taxon>
        <taxon>Clostridia</taxon>
        <taxon>Thermosediminibacterales</taxon>
        <taxon>Thermosediminibacteraceae</taxon>
        <taxon>Caldanaerovirga</taxon>
    </lineage>
</organism>
<evidence type="ECO:0000259" key="7">
    <source>
        <dbReference type="PROSITE" id="PS50112"/>
    </source>
</evidence>
<dbReference type="InterPro" id="IPR000014">
    <property type="entry name" value="PAS"/>
</dbReference>
<dbReference type="PROSITE" id="PS00675">
    <property type="entry name" value="SIGMA54_INTERACT_1"/>
    <property type="match status" value="1"/>
</dbReference>
<evidence type="ECO:0000259" key="6">
    <source>
        <dbReference type="PROSITE" id="PS50045"/>
    </source>
</evidence>
<dbReference type="InterPro" id="IPR035965">
    <property type="entry name" value="PAS-like_dom_sf"/>
</dbReference>
<dbReference type="InterPro" id="IPR002078">
    <property type="entry name" value="Sigma_54_int"/>
</dbReference>
<dbReference type="Gene3D" id="1.10.8.60">
    <property type="match status" value="1"/>
</dbReference>
<feature type="domain" description="Sigma-54 factor interaction" evidence="6">
    <location>
        <begin position="151"/>
        <end position="380"/>
    </location>
</feature>
<name>A0A1M7HHF5_9FIRM</name>
<keyword evidence="9" id="KW-1185">Reference proteome</keyword>
<dbReference type="InterPro" id="IPR058031">
    <property type="entry name" value="AAA_lid_NorR"/>
</dbReference>
<accession>A0A1M7HHF5</accession>
<keyword evidence="1" id="KW-0547">Nucleotide-binding</keyword>
<dbReference type="SUPFAM" id="SSF46689">
    <property type="entry name" value="Homeodomain-like"/>
    <property type="match status" value="1"/>
</dbReference>
<dbReference type="Pfam" id="PF02954">
    <property type="entry name" value="HTH_8"/>
    <property type="match status" value="1"/>
</dbReference>
<gene>
    <name evidence="8" type="ORF">SAMN05660826_00652</name>
</gene>
<sequence>MPVKKSRDRPAGSPSYFEQILENLPDPIFLTDSEGNVLLSNSATAYSMGISLDQFLKSNLKELIKNGYYNFSYALQAAEKKEVVRGEITTCLGITYDTISTPVFDRKGNVIVVTCGTKRDKKNSSKNPDLDERQKREIDYLRSYVFNEEAIVAESKTMKRVLLTAHTAAQTDSVVLLCGETGTGKEVLAKYIHKHSKRAEGPFIAVNCAALPETLVESELFGYEKGAFTGSSEKGKIGLFEAANGGTLFLDEISELPLPQQAKLLRVLETKTIRRIGSSLERTVDFRLICATNKNLEKMVEEGTFRRDLFYRINVVTITIPPLRERPEDIVALSKMFVEHFNKKYGTDFKLDPDTIKSYLEYDWPGNVRELRNVIERSVIINMNKYNEEDIPNIPDTPGKDLLQYDYVKLLGLSGTLKDVLKKVEKMYIRHVLSESGGKVGVTAKKLGIFRTVLYRKLKEYGIEKKEFKG</sequence>
<dbReference type="InterPro" id="IPR003593">
    <property type="entry name" value="AAA+_ATPase"/>
</dbReference>
<dbReference type="FunFam" id="3.40.50.300:FF:000006">
    <property type="entry name" value="DNA-binding transcriptional regulator NtrC"/>
    <property type="match status" value="1"/>
</dbReference>
<evidence type="ECO:0000256" key="1">
    <source>
        <dbReference type="ARBA" id="ARBA00022741"/>
    </source>
</evidence>